<dbReference type="GO" id="GO:0006198">
    <property type="term" value="P:cAMP catabolic process"/>
    <property type="evidence" value="ECO:0007669"/>
    <property type="project" value="InterPro"/>
</dbReference>
<dbReference type="SUPFAM" id="SSF56281">
    <property type="entry name" value="Metallo-hydrolase/oxidoreductase"/>
    <property type="match status" value="1"/>
</dbReference>
<dbReference type="PRINTS" id="PR00388">
    <property type="entry name" value="PDIESTERASE2"/>
</dbReference>
<reference evidence="2 3" key="1">
    <citation type="submission" date="2006-10" db="EMBL/GenBank/DDBJ databases">
        <title>Complete sequence of Syntrophobacter fumaroxidans MPOB.</title>
        <authorList>
            <consortium name="US DOE Joint Genome Institute"/>
            <person name="Copeland A."/>
            <person name="Lucas S."/>
            <person name="Lapidus A."/>
            <person name="Barry K."/>
            <person name="Detter J.C."/>
            <person name="Glavina del Rio T."/>
            <person name="Hammon N."/>
            <person name="Israni S."/>
            <person name="Pitluck S."/>
            <person name="Goltsman E.G."/>
            <person name="Martinez M."/>
            <person name="Schmutz J."/>
            <person name="Larimer F."/>
            <person name="Land M."/>
            <person name="Hauser L."/>
            <person name="Kyrpides N."/>
            <person name="Kim E."/>
            <person name="Boone D.R."/>
            <person name="Brockman F."/>
            <person name="Culley D."/>
            <person name="Ferry J."/>
            <person name="Gunsalus R."/>
            <person name="McInerney M.J."/>
            <person name="Morrison M."/>
            <person name="Plugge C."/>
            <person name="Rohlin L."/>
            <person name="Scholten J."/>
            <person name="Sieber J."/>
            <person name="Stams A.J.M."/>
            <person name="Worm P."/>
            <person name="Henstra A.M."/>
            <person name="Richardson P."/>
        </authorList>
    </citation>
    <scope>NUCLEOTIDE SEQUENCE [LARGE SCALE GENOMIC DNA]</scope>
    <source>
        <strain evidence="3">DSM 10017 / MPOB</strain>
    </source>
</reference>
<dbReference type="InParanoid" id="A0LQQ2"/>
<dbReference type="AlphaFoldDB" id="A0LQQ2"/>
<dbReference type="GO" id="GO:0047555">
    <property type="term" value="F:3',5'-cyclic-GMP phosphodiesterase activity"/>
    <property type="evidence" value="ECO:0007669"/>
    <property type="project" value="TreeGrafter"/>
</dbReference>
<dbReference type="Pfam" id="PF12706">
    <property type="entry name" value="Lactamase_B_2"/>
    <property type="match status" value="1"/>
</dbReference>
<dbReference type="Gene3D" id="3.60.15.10">
    <property type="entry name" value="Ribonuclease Z/Hydroxyacylglutathione hydrolase-like"/>
    <property type="match status" value="1"/>
</dbReference>
<proteinExistence type="predicted"/>
<dbReference type="STRING" id="335543.Sfum_4089"/>
<dbReference type="SMART" id="SM00849">
    <property type="entry name" value="Lactamase_B"/>
    <property type="match status" value="1"/>
</dbReference>
<dbReference type="eggNOG" id="COG1234">
    <property type="taxonomic scope" value="Bacteria"/>
</dbReference>
<evidence type="ECO:0000313" key="3">
    <source>
        <dbReference type="Proteomes" id="UP000001784"/>
    </source>
</evidence>
<dbReference type="GO" id="GO:1902660">
    <property type="term" value="P:negative regulation of glucose mediated signaling pathway"/>
    <property type="evidence" value="ECO:0007669"/>
    <property type="project" value="TreeGrafter"/>
</dbReference>
<evidence type="ECO:0000313" key="2">
    <source>
        <dbReference type="EMBL" id="ABK19754.1"/>
    </source>
</evidence>
<feature type="domain" description="Metallo-beta-lactamase" evidence="1">
    <location>
        <begin position="17"/>
        <end position="199"/>
    </location>
</feature>
<dbReference type="CDD" id="cd07735">
    <property type="entry name" value="class_II_PDE_MBL-fold"/>
    <property type="match status" value="1"/>
</dbReference>
<dbReference type="OrthoDB" id="9803916at2"/>
<dbReference type="HOGENOM" id="CLU_1060731_0_0_7"/>
<name>A0LQQ2_SYNFM</name>
<gene>
    <name evidence="2" type="ordered locus">Sfum_4089</name>
</gene>
<dbReference type="KEGG" id="sfu:Sfum_4089"/>
<dbReference type="PANTHER" id="PTHR28283:SF1">
    <property type="entry name" value="3',5'-CYCLIC-NUCLEOTIDE PHOSPHODIESTERASE 1"/>
    <property type="match status" value="1"/>
</dbReference>
<keyword evidence="3" id="KW-1185">Reference proteome</keyword>
<protein>
    <submittedName>
        <fullName evidence="2">Beta-lactamase domain protein</fullName>
    </submittedName>
</protein>
<dbReference type="GO" id="GO:0004115">
    <property type="term" value="F:3',5'-cyclic-AMP phosphodiesterase activity"/>
    <property type="evidence" value="ECO:0007669"/>
    <property type="project" value="InterPro"/>
</dbReference>
<dbReference type="PANTHER" id="PTHR28283">
    <property type="entry name" value="3',5'-CYCLIC-NUCLEOTIDE PHOSPHODIESTERASE 1"/>
    <property type="match status" value="1"/>
</dbReference>
<accession>A0LQQ2</accession>
<dbReference type="Proteomes" id="UP000001784">
    <property type="component" value="Chromosome"/>
</dbReference>
<dbReference type="RefSeq" id="WP_011700867.1">
    <property type="nucleotide sequence ID" value="NC_008554.1"/>
</dbReference>
<dbReference type="InterPro" id="IPR036866">
    <property type="entry name" value="RibonucZ/Hydroxyglut_hydro"/>
</dbReference>
<dbReference type="EMBL" id="CP000478">
    <property type="protein sequence ID" value="ABK19754.1"/>
    <property type="molecule type" value="Genomic_DNA"/>
</dbReference>
<dbReference type="InterPro" id="IPR001279">
    <property type="entry name" value="Metallo-B-lactamas"/>
</dbReference>
<organism evidence="2 3">
    <name type="scientific">Syntrophobacter fumaroxidans (strain DSM 10017 / MPOB)</name>
    <dbReference type="NCBI Taxonomy" id="335543"/>
    <lineage>
        <taxon>Bacteria</taxon>
        <taxon>Pseudomonadati</taxon>
        <taxon>Thermodesulfobacteriota</taxon>
        <taxon>Syntrophobacteria</taxon>
        <taxon>Syntrophobacterales</taxon>
        <taxon>Syntrophobacteraceae</taxon>
        <taxon>Syntrophobacter</taxon>
    </lineage>
</organism>
<evidence type="ECO:0000259" key="1">
    <source>
        <dbReference type="SMART" id="SM00849"/>
    </source>
</evidence>
<sequence length="255" mass="28715">MQIRVLGASGSEEPGYRSPAFLVDDFLLMDAGTVSLSLESEEQCRITHIFLTHAHLDHIKGIPFLVDNIVSSGQGCRLSILSGKDVIADLKRNIFNNRIWPDFSTIPDAENPVMRYREISTRGRIQVGDYSIYATRVNHAVPTYGYMIENRSSTALVYTGDTGPTERIWKRMRGHRVSALIAEVSFPDELEELALASGHLTPSLLETEITKMPVIPQTIYITHLKPFHKATIKKQLARIRKTRIEILRDGMVITV</sequence>
<dbReference type="InterPro" id="IPR000396">
    <property type="entry name" value="Pdiesterase2"/>
</dbReference>